<dbReference type="SUPFAM" id="SSF52540">
    <property type="entry name" value="P-loop containing nucleoside triphosphate hydrolases"/>
    <property type="match status" value="1"/>
</dbReference>
<dbReference type="AlphaFoldDB" id="A0A9X2UAT0"/>
<name>A0A9X2UAT0_9BACT</name>
<dbReference type="Proteomes" id="UP001155010">
    <property type="component" value="Unassembled WGS sequence"/>
</dbReference>
<proteinExistence type="predicted"/>
<evidence type="ECO:0000313" key="2">
    <source>
        <dbReference type="Proteomes" id="UP001155010"/>
    </source>
</evidence>
<dbReference type="Gene3D" id="3.40.50.300">
    <property type="entry name" value="P-loop containing nucleotide triphosphate hydrolases"/>
    <property type="match status" value="1"/>
</dbReference>
<accession>A0A9X2UAT0</accession>
<comment type="caution">
    <text evidence="1">The sequence shown here is derived from an EMBL/GenBank/DDBJ whole genome shotgun (WGS) entry which is preliminary data.</text>
</comment>
<dbReference type="InterPro" id="IPR027417">
    <property type="entry name" value="P-loop_NTPase"/>
</dbReference>
<organism evidence="1 2">
    <name type="scientific">Salinibacter ruber</name>
    <dbReference type="NCBI Taxonomy" id="146919"/>
    <lineage>
        <taxon>Bacteria</taxon>
        <taxon>Pseudomonadati</taxon>
        <taxon>Rhodothermota</taxon>
        <taxon>Rhodothermia</taxon>
        <taxon>Rhodothermales</taxon>
        <taxon>Salinibacteraceae</taxon>
        <taxon>Salinibacter</taxon>
    </lineage>
</organism>
<evidence type="ECO:0000313" key="1">
    <source>
        <dbReference type="EMBL" id="MCS3953205.1"/>
    </source>
</evidence>
<dbReference type="EMBL" id="JANUBB010000018">
    <property type="protein sequence ID" value="MCS3953205.1"/>
    <property type="molecule type" value="Genomic_DNA"/>
</dbReference>
<feature type="non-terminal residue" evidence="1">
    <location>
        <position position="1"/>
    </location>
</feature>
<sequence length="215" mass="25424">ALNSTSATSPEIRLSVRLDCTQTNVLLLSYLVMSGRATKTFEQTLVHDSSTLHLRSFYKPQLERYFRLFLRDQVKVVLFERFVEETQTVIDEVCSYLGFSDSIDLKEVETHANASWYPRWPKTYFAINYLLKGKMDRYRHHWPGDPSEYHTSDISFKERLLRSLLIRLRRRLPKQDSYPSMDDSLQERLTRLYARKNRGIGNLVEANVGKYWPFD</sequence>
<evidence type="ECO:0008006" key="3">
    <source>
        <dbReference type="Google" id="ProtNLM"/>
    </source>
</evidence>
<reference evidence="1" key="1">
    <citation type="submission" date="2022-08" db="EMBL/GenBank/DDBJ databases">
        <title>Genomic Encyclopedia of Type Strains, Phase V (KMG-V): Genome sequencing to study the core and pangenomes of soil and plant-associated prokaryotes.</title>
        <authorList>
            <person name="Whitman W."/>
        </authorList>
    </citation>
    <scope>NUCLEOTIDE SEQUENCE</scope>
    <source>
        <strain evidence="1">SP2017</strain>
    </source>
</reference>
<protein>
    <recommendedName>
        <fullName evidence="3">Sulfotransferase domain-containing protein</fullName>
    </recommendedName>
</protein>
<gene>
    <name evidence="1" type="ORF">GGP83_003180</name>
</gene>